<sequence length="52" mass="6413">MENYENFKKSIDYLIEMLNTLKEQMKKEDSLSREFIDTMDNFRGEIEKYLKI</sequence>
<dbReference type="AlphaFoldDB" id="A0A1M6SU55"/>
<dbReference type="Proteomes" id="UP000184275">
    <property type="component" value="Unassembled WGS sequence"/>
</dbReference>
<accession>A0A1M6SU55</accession>
<name>A0A1M6SU55_9BACT</name>
<keyword evidence="2" id="KW-1185">Reference proteome</keyword>
<dbReference type="EMBL" id="FRAW01000007">
    <property type="protein sequence ID" value="SHK48229.1"/>
    <property type="molecule type" value="Genomic_DNA"/>
</dbReference>
<evidence type="ECO:0000313" key="2">
    <source>
        <dbReference type="Proteomes" id="UP000184275"/>
    </source>
</evidence>
<protein>
    <submittedName>
        <fullName evidence="1">Uncharacterized protein</fullName>
    </submittedName>
</protein>
<evidence type="ECO:0000313" key="1">
    <source>
        <dbReference type="EMBL" id="SHK48229.1"/>
    </source>
</evidence>
<organism evidence="1 2">
    <name type="scientific">Fibrobacter intestinalis</name>
    <dbReference type="NCBI Taxonomy" id="28122"/>
    <lineage>
        <taxon>Bacteria</taxon>
        <taxon>Pseudomonadati</taxon>
        <taxon>Fibrobacterota</taxon>
        <taxon>Fibrobacteria</taxon>
        <taxon>Fibrobacterales</taxon>
        <taxon>Fibrobacteraceae</taxon>
        <taxon>Fibrobacter</taxon>
    </lineage>
</organism>
<gene>
    <name evidence="1" type="ORF">SAMN05720469_10760</name>
</gene>
<proteinExistence type="predicted"/>
<reference evidence="2" key="1">
    <citation type="submission" date="2016-11" db="EMBL/GenBank/DDBJ databases">
        <authorList>
            <person name="Varghese N."/>
            <person name="Submissions S."/>
        </authorList>
    </citation>
    <scope>NUCLEOTIDE SEQUENCE [LARGE SCALE GENOMIC DNA]</scope>
    <source>
        <strain evidence="2">UWOS</strain>
    </source>
</reference>